<dbReference type="InterPro" id="IPR050083">
    <property type="entry name" value="HtpX_protease"/>
</dbReference>
<keyword evidence="5 10" id="KW-0378">Hydrolase</keyword>
<dbReference type="Gene3D" id="3.30.2010.10">
    <property type="entry name" value="Metalloproteases ('zincins'), catalytic domain"/>
    <property type="match status" value="1"/>
</dbReference>
<feature type="transmembrane region" description="Helical" evidence="11">
    <location>
        <begin position="15"/>
        <end position="34"/>
    </location>
</feature>
<dbReference type="GO" id="GO:0004222">
    <property type="term" value="F:metalloendopeptidase activity"/>
    <property type="evidence" value="ECO:0007669"/>
    <property type="project" value="InterPro"/>
</dbReference>
<evidence type="ECO:0000256" key="10">
    <source>
        <dbReference type="RuleBase" id="RU003983"/>
    </source>
</evidence>
<evidence type="ECO:0000313" key="14">
    <source>
        <dbReference type="Proteomes" id="UP000195607"/>
    </source>
</evidence>
<keyword evidence="2 10" id="KW-0645">Protease</keyword>
<dbReference type="PANTHER" id="PTHR43221:SF2">
    <property type="entry name" value="PROTEASE HTPX HOMOLOG"/>
    <property type="match status" value="1"/>
</dbReference>
<dbReference type="GeneID" id="41588672"/>
<organism evidence="13 14">
    <name type="scientific">Cuniculiplasma divulgatum</name>
    <dbReference type="NCBI Taxonomy" id="1673428"/>
    <lineage>
        <taxon>Archaea</taxon>
        <taxon>Methanobacteriati</taxon>
        <taxon>Thermoplasmatota</taxon>
        <taxon>Thermoplasmata</taxon>
        <taxon>Thermoplasmatales</taxon>
        <taxon>Cuniculiplasmataceae</taxon>
        <taxon>Cuniculiplasma</taxon>
    </lineage>
</organism>
<dbReference type="RefSeq" id="WP_021788855.1">
    <property type="nucleotide sequence ID" value="NZ_LT671858.1"/>
</dbReference>
<gene>
    <name evidence="13" type="ORF">CSP5_1427</name>
</gene>
<keyword evidence="6 10" id="KW-0862">Zinc</keyword>
<evidence type="ECO:0000256" key="3">
    <source>
        <dbReference type="ARBA" id="ARBA00022692"/>
    </source>
</evidence>
<evidence type="ECO:0000256" key="1">
    <source>
        <dbReference type="ARBA" id="ARBA00022475"/>
    </source>
</evidence>
<feature type="transmembrane region" description="Helical" evidence="11">
    <location>
        <begin position="244"/>
        <end position="267"/>
    </location>
</feature>
<accession>A0A1N5VLZ2</accession>
<evidence type="ECO:0000256" key="9">
    <source>
        <dbReference type="ARBA" id="ARBA00023136"/>
    </source>
</evidence>
<proteinExistence type="inferred from homology"/>
<feature type="transmembrane region" description="Helical" evidence="11">
    <location>
        <begin position="218"/>
        <end position="238"/>
    </location>
</feature>
<evidence type="ECO:0000256" key="2">
    <source>
        <dbReference type="ARBA" id="ARBA00022670"/>
    </source>
</evidence>
<comment type="cofactor">
    <cofactor evidence="10">
        <name>Zn(2+)</name>
        <dbReference type="ChEBI" id="CHEBI:29105"/>
    </cofactor>
    <text evidence="10">Binds 1 zinc ion per subunit.</text>
</comment>
<evidence type="ECO:0000256" key="5">
    <source>
        <dbReference type="ARBA" id="ARBA00022801"/>
    </source>
</evidence>
<evidence type="ECO:0000313" key="13">
    <source>
        <dbReference type="EMBL" id="SIM73850.1"/>
    </source>
</evidence>
<keyword evidence="9 11" id="KW-0472">Membrane</keyword>
<keyword evidence="7 11" id="KW-1133">Transmembrane helix</keyword>
<dbReference type="GO" id="GO:0046872">
    <property type="term" value="F:metal ion binding"/>
    <property type="evidence" value="ECO:0007669"/>
    <property type="project" value="UniProtKB-KW"/>
</dbReference>
<comment type="similarity">
    <text evidence="10">Belongs to the peptidase M48 family.</text>
</comment>
<dbReference type="PANTHER" id="PTHR43221">
    <property type="entry name" value="PROTEASE HTPX"/>
    <property type="match status" value="1"/>
</dbReference>
<evidence type="ECO:0000256" key="8">
    <source>
        <dbReference type="ARBA" id="ARBA00023049"/>
    </source>
</evidence>
<keyword evidence="3 11" id="KW-0812">Transmembrane</keyword>
<name>A0A1N5VLZ2_9ARCH</name>
<dbReference type="InterPro" id="IPR001915">
    <property type="entry name" value="Peptidase_M48"/>
</dbReference>
<feature type="transmembrane region" description="Helical" evidence="11">
    <location>
        <begin position="40"/>
        <end position="62"/>
    </location>
</feature>
<evidence type="ECO:0000256" key="7">
    <source>
        <dbReference type="ARBA" id="ARBA00022989"/>
    </source>
</evidence>
<keyword evidence="8 10" id="KW-0482">Metalloprotease</keyword>
<keyword evidence="1" id="KW-1003">Cell membrane</keyword>
<dbReference type="AlphaFoldDB" id="A0A1N5VLZ2"/>
<feature type="transmembrane region" description="Helical" evidence="11">
    <location>
        <begin position="107"/>
        <end position="130"/>
    </location>
</feature>
<feature type="domain" description="Peptidase M48" evidence="12">
    <location>
        <begin position="139"/>
        <end position="325"/>
    </location>
</feature>
<dbReference type="GO" id="GO:0006508">
    <property type="term" value="P:proteolysis"/>
    <property type="evidence" value="ECO:0007669"/>
    <property type="project" value="UniProtKB-KW"/>
</dbReference>
<evidence type="ECO:0000259" key="12">
    <source>
        <dbReference type="Pfam" id="PF01435"/>
    </source>
</evidence>
<dbReference type="EMBL" id="LT671858">
    <property type="protein sequence ID" value="SIM73850.1"/>
    <property type="molecule type" value="Genomic_DNA"/>
</dbReference>
<evidence type="ECO:0000256" key="6">
    <source>
        <dbReference type="ARBA" id="ARBA00022833"/>
    </source>
</evidence>
<protein>
    <submittedName>
        <fullName evidence="13">Subfamily M48A zinc-dependent protease with chaperone function</fullName>
    </submittedName>
</protein>
<reference evidence="13 14" key="1">
    <citation type="submission" date="2016-04" db="EMBL/GenBank/DDBJ databases">
        <authorList>
            <person name="Evans L.H."/>
            <person name="Alamgir A."/>
            <person name="Owens N."/>
            <person name="Weber N.D."/>
            <person name="Virtaneva K."/>
            <person name="Barbian K."/>
            <person name="Babar A."/>
            <person name="Rosenke K."/>
        </authorList>
    </citation>
    <scope>NUCLEOTIDE SEQUENCE [LARGE SCALE GENOMIC DNA]</scope>
    <source>
        <strain evidence="14">S5(T) (JCM 30642 \VKM B-2941)</strain>
    </source>
</reference>
<dbReference type="Pfam" id="PF01435">
    <property type="entry name" value="Peptidase_M48"/>
    <property type="match status" value="1"/>
</dbReference>
<dbReference type="Proteomes" id="UP000195607">
    <property type="component" value="Chromosome I"/>
</dbReference>
<evidence type="ECO:0000256" key="11">
    <source>
        <dbReference type="SAM" id="Phobius"/>
    </source>
</evidence>
<feature type="transmembrane region" description="Helical" evidence="11">
    <location>
        <begin position="82"/>
        <end position="101"/>
    </location>
</feature>
<sequence>MSETTYSTRYFRRKAFISTLSIFFVLVMALQATFIREGILTYVSILAIIFIGILISAMAMFLTEKKYKDVEVGYLYFLKDAIFYIIFVIPIWLLLYIRIVVNGPITIVYVDLVILFFMALTLSNPFLLIIKRKSYPLTDLKMVEEVKRLSEKLGVRISDVRVIDWEKQKIPNAFQSGFRTYTIFISNYLKENLTFEENIAVLAHEISHAAHKHLQKTFIYVESMILIIINLFLFAQYYPTQGNLSLIFAITGFILIYVGLIFFLPFLQRHFEKEADISAAKTVDPKWLISALLRLSDLGLIPKKISKFWNSSHPDISTRVKYLQELNTGER</sequence>
<keyword evidence="4" id="KW-0479">Metal-binding</keyword>
<evidence type="ECO:0000256" key="4">
    <source>
        <dbReference type="ARBA" id="ARBA00022723"/>
    </source>
</evidence>